<evidence type="ECO:0000256" key="1">
    <source>
        <dbReference type="PROSITE-ProRule" id="PRU00023"/>
    </source>
</evidence>
<dbReference type="Proteomes" id="UP000264820">
    <property type="component" value="Unplaced"/>
</dbReference>
<dbReference type="AlphaFoldDB" id="A0A3Q2YKJ4"/>
<reference evidence="2" key="1">
    <citation type="submission" date="2025-08" db="UniProtKB">
        <authorList>
            <consortium name="Ensembl"/>
        </authorList>
    </citation>
    <scope>IDENTIFICATION</scope>
</reference>
<evidence type="ECO:0000313" key="2">
    <source>
        <dbReference type="Ensembl" id="ENSHCOP00000018919.1"/>
    </source>
</evidence>
<feature type="repeat" description="ANK" evidence="1">
    <location>
        <begin position="251"/>
        <end position="283"/>
    </location>
</feature>
<dbReference type="Gene3D" id="1.25.40.20">
    <property type="entry name" value="Ankyrin repeat-containing domain"/>
    <property type="match status" value="3"/>
</dbReference>
<evidence type="ECO:0000313" key="3">
    <source>
        <dbReference type="Proteomes" id="UP000264820"/>
    </source>
</evidence>
<feature type="repeat" description="ANK" evidence="1">
    <location>
        <begin position="585"/>
        <end position="617"/>
    </location>
</feature>
<sequence>MALEVDNRLQVLQIYRLLQYIHENDEAQIEEMVNLGVENLINFTEPQNGKGALHMAVAANNQDLTRFLLSLRAHPDIQNKRGHTPVMLATELGNDGIVKMLADHDADMSIQDNEGQGVLFYCIYPTRRHTRCLQTALEYRADVNNVSLQGTHVFQLMCQHAKDCAPMCHMMLAKGADPNATDQKTGVTALMEAAKAGSLDLVRDILKRGGNPNALDQKRMSVVHYAAMGGFFEVIVLLSAFSADMSVINVDECTALHFAAATGDINCCKFLAQRGCNAKVKNLDGFLPRQIAKDAGHKAAMKELRKAEQQRGKENTDETVLTDLWALTLHDWSNEYERDLLQAFDSEKASSEKFVSVLTTLGAPVTQEQIELVVSFHGIGRDPTVNINDFIKGASYIKKPYLLLSYVPKKKKGGKGGKGKKKPKFVLPMPICTLPPEFKPRREDGGPPEYMMETYNTADIRQLDQEPPSEHPVVDDTAWYTEKPDKIYININYLVKNGDIEALELAFSQRIPVDVQDPYYKTPLMVACSIGNYEVAKYLVEKRAMVDICDQFCWTPLHHAAQAGKVEILELLLEAGADIDAQTITGTTPVMVAIQSTHLSCVEFFFTAGANVLMENKKGMTHTAEIVLINRVRKVLPSCSFQFFYKFNVMKLVDKIQQSTAMDALK</sequence>
<reference evidence="2" key="2">
    <citation type="submission" date="2025-09" db="UniProtKB">
        <authorList>
            <consortium name="Ensembl"/>
        </authorList>
    </citation>
    <scope>IDENTIFICATION</scope>
</reference>
<dbReference type="Ensembl" id="ENSHCOT00000010032.1">
    <property type="protein sequence ID" value="ENSHCOP00000018919.1"/>
    <property type="gene ID" value="ENSHCOG00000003891.1"/>
</dbReference>
<feature type="repeat" description="ANK" evidence="1">
    <location>
        <begin position="555"/>
        <end position="584"/>
    </location>
</feature>
<dbReference type="OMA" id="ATDNFMW"/>
<dbReference type="InterPro" id="IPR052801">
    <property type="entry name" value="Ankyrin-EF-hand"/>
</dbReference>
<dbReference type="GeneTree" id="ENSGT00940000156852"/>
<protein>
    <submittedName>
        <fullName evidence="2">Ankyrin repeat and EF-hand domain containing 1a</fullName>
    </submittedName>
</protein>
<keyword evidence="1" id="KW-0040">ANK repeat</keyword>
<dbReference type="SUPFAM" id="SSF47473">
    <property type="entry name" value="EF-hand"/>
    <property type="match status" value="1"/>
</dbReference>
<dbReference type="InterPro" id="IPR036770">
    <property type="entry name" value="Ankyrin_rpt-contain_sf"/>
</dbReference>
<dbReference type="SMART" id="SM00248">
    <property type="entry name" value="ANK"/>
    <property type="match status" value="10"/>
</dbReference>
<dbReference type="InterPro" id="IPR002110">
    <property type="entry name" value="Ankyrin_rpt"/>
</dbReference>
<proteinExistence type="predicted"/>
<dbReference type="PANTHER" id="PTHR24127:SF1">
    <property type="entry name" value="ANKYRIN REPEAT AND EF-HAND DOMAIN-CONTAINING PROTEIN 1"/>
    <property type="match status" value="1"/>
</dbReference>
<keyword evidence="3" id="KW-1185">Reference proteome</keyword>
<feature type="repeat" description="ANK" evidence="1">
    <location>
        <begin position="185"/>
        <end position="217"/>
    </location>
</feature>
<dbReference type="SUPFAM" id="SSF48403">
    <property type="entry name" value="Ankyrin repeat"/>
    <property type="match status" value="2"/>
</dbReference>
<dbReference type="STRING" id="109280.ENSHCOP00000018919"/>
<dbReference type="PANTHER" id="PTHR24127">
    <property type="entry name" value="ANKYRIN REPEAT AND EF-HAND DOMAIN-CONTAINING PROTEIN 1"/>
    <property type="match status" value="1"/>
</dbReference>
<dbReference type="Pfam" id="PF12796">
    <property type="entry name" value="Ank_2"/>
    <property type="match status" value="3"/>
</dbReference>
<feature type="repeat" description="ANK" evidence="1">
    <location>
        <begin position="48"/>
        <end position="80"/>
    </location>
</feature>
<feature type="repeat" description="ANK" evidence="1">
    <location>
        <begin position="519"/>
        <end position="551"/>
    </location>
</feature>
<feature type="repeat" description="ANK" evidence="1">
    <location>
        <begin position="81"/>
        <end position="113"/>
    </location>
</feature>
<name>A0A3Q2YKJ4_HIPCM</name>
<dbReference type="PRINTS" id="PR01415">
    <property type="entry name" value="ANKYRIN"/>
</dbReference>
<dbReference type="InterPro" id="IPR011992">
    <property type="entry name" value="EF-hand-dom_pair"/>
</dbReference>
<dbReference type="PROSITE" id="PS50297">
    <property type="entry name" value="ANK_REP_REGION"/>
    <property type="match status" value="5"/>
</dbReference>
<organism evidence="2 3">
    <name type="scientific">Hippocampus comes</name>
    <name type="common">Tiger tail seahorse</name>
    <dbReference type="NCBI Taxonomy" id="109280"/>
    <lineage>
        <taxon>Eukaryota</taxon>
        <taxon>Metazoa</taxon>
        <taxon>Chordata</taxon>
        <taxon>Craniata</taxon>
        <taxon>Vertebrata</taxon>
        <taxon>Euteleostomi</taxon>
        <taxon>Actinopterygii</taxon>
        <taxon>Neopterygii</taxon>
        <taxon>Teleostei</taxon>
        <taxon>Neoteleostei</taxon>
        <taxon>Acanthomorphata</taxon>
        <taxon>Syngnathiaria</taxon>
        <taxon>Syngnathiformes</taxon>
        <taxon>Syngnathoidei</taxon>
        <taxon>Syngnathidae</taxon>
        <taxon>Hippocampus</taxon>
    </lineage>
</organism>
<accession>A0A3Q2YKJ4</accession>
<dbReference type="PROSITE" id="PS50088">
    <property type="entry name" value="ANK_REPEAT"/>
    <property type="match status" value="7"/>
</dbReference>